<feature type="region of interest" description="Disordered" evidence="1">
    <location>
        <begin position="130"/>
        <end position="152"/>
    </location>
</feature>
<evidence type="ECO:0000313" key="3">
    <source>
        <dbReference type="Proteomes" id="UP001589568"/>
    </source>
</evidence>
<accession>A0ABV5NG97</accession>
<gene>
    <name evidence="2" type="ORF">ACFFR3_07235</name>
</gene>
<comment type="caution">
    <text evidence="2">The sequence shown here is derived from an EMBL/GenBank/DDBJ whole genome shotgun (WGS) entry which is preliminary data.</text>
</comment>
<dbReference type="EMBL" id="JBHMCF010000007">
    <property type="protein sequence ID" value="MFB9469294.1"/>
    <property type="molecule type" value="Genomic_DNA"/>
</dbReference>
<reference evidence="2 3" key="1">
    <citation type="submission" date="2024-09" db="EMBL/GenBank/DDBJ databases">
        <authorList>
            <person name="Sun Q."/>
            <person name="Mori K."/>
        </authorList>
    </citation>
    <scope>NUCLEOTIDE SEQUENCE [LARGE SCALE GENOMIC DNA]</scope>
    <source>
        <strain evidence="2 3">JCM 3324</strain>
    </source>
</reference>
<keyword evidence="3" id="KW-1185">Reference proteome</keyword>
<evidence type="ECO:0000256" key="1">
    <source>
        <dbReference type="SAM" id="MobiDB-lite"/>
    </source>
</evidence>
<organism evidence="2 3">
    <name type="scientific">Nonomuraea salmonea</name>
    <dbReference type="NCBI Taxonomy" id="46181"/>
    <lineage>
        <taxon>Bacteria</taxon>
        <taxon>Bacillati</taxon>
        <taxon>Actinomycetota</taxon>
        <taxon>Actinomycetes</taxon>
        <taxon>Streptosporangiales</taxon>
        <taxon>Streptosporangiaceae</taxon>
        <taxon>Nonomuraea</taxon>
    </lineage>
</organism>
<dbReference type="RefSeq" id="WP_345405499.1">
    <property type="nucleotide sequence ID" value="NZ_BAAAXS010000001.1"/>
</dbReference>
<protein>
    <submittedName>
        <fullName evidence="2">Uncharacterized protein</fullName>
    </submittedName>
</protein>
<dbReference type="Proteomes" id="UP001589568">
    <property type="component" value="Unassembled WGS sequence"/>
</dbReference>
<sequence>MAYTPDQNHRRPDDADDQAVRAAGLVSEALETVERARGHLYSFHQLTGSAHATLHEAVGLLREAGQDELARLLAAELVGRDVLPGRWTFQIVEAYDDDYYATFRAVEKEVRDRLTGGRRHVYEAELKQRSQAAGEAAELEARSPVGGEAKLT</sequence>
<name>A0ABV5NG97_9ACTN</name>
<evidence type="ECO:0000313" key="2">
    <source>
        <dbReference type="EMBL" id="MFB9469294.1"/>
    </source>
</evidence>
<proteinExistence type="predicted"/>